<dbReference type="SUPFAM" id="SSF52402">
    <property type="entry name" value="Adenine nucleotide alpha hydrolases-like"/>
    <property type="match status" value="1"/>
</dbReference>
<reference evidence="2 3" key="1">
    <citation type="submission" date="2021-01" db="EMBL/GenBank/DDBJ databases">
        <title>Whole genome shotgun sequence of Microbispora amethystogenes NBRC 101907.</title>
        <authorList>
            <person name="Komaki H."/>
            <person name="Tamura T."/>
        </authorList>
    </citation>
    <scope>NUCLEOTIDE SEQUENCE [LARGE SCALE GENOMIC DNA]</scope>
    <source>
        <strain evidence="2 3">NBRC 101907</strain>
    </source>
</reference>
<gene>
    <name evidence="2" type="ORF">Mam01_68690</name>
</gene>
<evidence type="ECO:0000313" key="2">
    <source>
        <dbReference type="EMBL" id="GIH36705.1"/>
    </source>
</evidence>
<dbReference type="InterPro" id="IPR050128">
    <property type="entry name" value="Sulfate_adenylyltrnsfr_sub2"/>
</dbReference>
<sequence length="474" mass="54202">MDTSPPTSDLTPILLSKLKRYDSGRHALIAGEGTLKHVAPEDAPVLREMRGFRTTAEIAAALGTTEESVRETYERYAGDQFLVPLHRWNKLHWNQREHLYVNELDAALRDPSLVQVPLSPPCDPWFCTGVERDWLRGLIERRLGRALPPDTLLLANNGLSDGVFFWEVVAHGRVVMRIDFTGEREEEWTIGYTSAFEEVDWSFSVTGDETEERDRHIRANAAALDRLALDSVMLIEEICSRDLGLPLLYFSGGKESIVTMHLFKRAGVKAQLLFAGVGMDFPEDEAFIEQLAGFLRGPEYRDLFQLHIEPGDQALARQLLETEGKLEPSNMWCRSKLKYPIRNGAVERLYPDGVPIAFEGSRWYENDFRRSHPRVNFVTGIEGYRNSQQIWAHAVADWNGFDIWSYIHTYDLPVNPLYGLGYQRTTCWSCPLVNPFHIDQSRRQHPELWSTIDGSRLVGFERAELPLLPTETPF</sequence>
<dbReference type="PANTHER" id="PTHR43196">
    <property type="entry name" value="SULFATE ADENYLYLTRANSFERASE SUBUNIT 2"/>
    <property type="match status" value="1"/>
</dbReference>
<organism evidence="2 3">
    <name type="scientific">Microbispora amethystogenes</name>
    <dbReference type="NCBI Taxonomy" id="1427754"/>
    <lineage>
        <taxon>Bacteria</taxon>
        <taxon>Bacillati</taxon>
        <taxon>Actinomycetota</taxon>
        <taxon>Actinomycetes</taxon>
        <taxon>Streptosporangiales</taxon>
        <taxon>Streptosporangiaceae</taxon>
        <taxon>Microbispora</taxon>
    </lineage>
</organism>
<keyword evidence="3" id="KW-1185">Reference proteome</keyword>
<protein>
    <recommendedName>
        <fullName evidence="1">Phosphoadenosine phosphosulphate reductase domain-containing protein</fullName>
    </recommendedName>
</protein>
<dbReference type="Proteomes" id="UP000651728">
    <property type="component" value="Unassembled WGS sequence"/>
</dbReference>
<feature type="domain" description="Phosphoadenosine phosphosulphate reductase" evidence="1">
    <location>
        <begin position="248"/>
        <end position="431"/>
    </location>
</feature>
<evidence type="ECO:0000259" key="1">
    <source>
        <dbReference type="Pfam" id="PF01507"/>
    </source>
</evidence>
<dbReference type="RefSeq" id="WP_204289334.1">
    <property type="nucleotide sequence ID" value="NZ_BAABEJ010000033.1"/>
</dbReference>
<dbReference type="InterPro" id="IPR014729">
    <property type="entry name" value="Rossmann-like_a/b/a_fold"/>
</dbReference>
<dbReference type="Pfam" id="PF01507">
    <property type="entry name" value="PAPS_reduct"/>
    <property type="match status" value="1"/>
</dbReference>
<name>A0ABQ4FPG2_9ACTN</name>
<comment type="caution">
    <text evidence="2">The sequence shown here is derived from an EMBL/GenBank/DDBJ whole genome shotgun (WGS) entry which is preliminary data.</text>
</comment>
<accession>A0ABQ4FPG2</accession>
<dbReference type="InterPro" id="IPR002500">
    <property type="entry name" value="PAPS_reduct_dom"/>
</dbReference>
<proteinExistence type="predicted"/>
<dbReference type="PANTHER" id="PTHR43196:SF2">
    <property type="entry name" value="PHOSPHOADENOSINE PHOSPHOSULFATE REDUCTASE"/>
    <property type="match status" value="1"/>
</dbReference>
<evidence type="ECO:0000313" key="3">
    <source>
        <dbReference type="Proteomes" id="UP000651728"/>
    </source>
</evidence>
<dbReference type="EMBL" id="BOOB01000066">
    <property type="protein sequence ID" value="GIH36705.1"/>
    <property type="molecule type" value="Genomic_DNA"/>
</dbReference>
<dbReference type="Gene3D" id="3.40.50.620">
    <property type="entry name" value="HUPs"/>
    <property type="match status" value="1"/>
</dbReference>